<dbReference type="InParanoid" id="A0A409YP71"/>
<gene>
    <name evidence="1" type="ORF">CVT24_013129</name>
</gene>
<dbReference type="InterPro" id="IPR004242">
    <property type="entry name" value="Transposase_21"/>
</dbReference>
<dbReference type="OrthoDB" id="3253623at2759"/>
<name>A0A409YP71_9AGAR</name>
<dbReference type="Proteomes" id="UP000284842">
    <property type="component" value="Unassembled WGS sequence"/>
</dbReference>
<sequence length="875" mass="97307">MVAEREIAAQRAIEAQDTNMAAAQRDLEAQYADLAGCIASLTLADLTTGPRTTPSSPQTEFVDQFASLTISDRNSTNPSLPSIPDDPIIHRVEKVFSSLSELHSSLDSVSSACHAYELHPNIPTSLDSVFPLSKSLEDVRTIEAAVCKINTTSPEMRERKKALLEKAARIQANLLEQCKCWNAKASSLPAETRPSEPSALGESCQFSTDHHFNSVLPNADPLVQLGLFMMASLRVVFHNSRDSCRWLLQMLSFFVFTALGRHPSSTIKPEDKLIKTFPRDPDTVLHNFNLESKTVIYAVCPNSKCHKLYSPVLRHGDPRVPQYPKVCTHNPFPNDPNSTVCGQVLTEIKTVDSVSITVPIKRFVYFDFCDWLPALLARPGYEDYMDRAWVHTATDGVMSDIFDGKFLRELKGSDGKAHFSDGGDSSRYVLSLCVDNFNPQTNKQAGKKASIGLISGTLLNLPPHLRYRPECLYLAGVIPGPNGPPLDAVNHYLEPLMDTFCKLWSPGIKFSRTYKYLEGRLIICALIAIVCDLLGARKVSGFAAISHEYFCSLCLCRRSTKGLDNSDYRSWQHRTNDDCREWAGKYLAAETPDARQAIFDACGIRWSQLLRLPYFDITRCVVVDSMHNLFLGLLKRHFQEVLGVGAEKAKTVQPIVCDVSVLDPPADLTAKDKKDIRKLVTLLQAPLSMGLSGTHEQNMKKMMGFRLPALEHVACNHSITKPNGASPMTGGGRTKNPYASSLLKWRLSQEETNDDTPLDVGHILTPKEMEEIRKDIREMITPSWLTSVPKNLGNAAHGKLKADQWRVLETVYLPISLIRMWGKTDSLDSQTLLRREILLVTISLLSAVVIATSRKATEANANCYSELMHAYLTGI</sequence>
<dbReference type="Pfam" id="PF02992">
    <property type="entry name" value="Transposase_21"/>
    <property type="match status" value="1"/>
</dbReference>
<dbReference type="PANTHER" id="PTHR46579:SF2">
    <property type="entry name" value="C2H2-TYPE DOMAIN-CONTAINING PROTEIN"/>
    <property type="match status" value="1"/>
</dbReference>
<reference evidence="1 2" key="1">
    <citation type="journal article" date="2018" name="Evol. Lett.">
        <title>Horizontal gene cluster transfer increased hallucinogenic mushroom diversity.</title>
        <authorList>
            <person name="Reynolds H.T."/>
            <person name="Vijayakumar V."/>
            <person name="Gluck-Thaler E."/>
            <person name="Korotkin H.B."/>
            <person name="Matheny P.B."/>
            <person name="Slot J.C."/>
        </authorList>
    </citation>
    <scope>NUCLEOTIDE SEQUENCE [LARGE SCALE GENOMIC DNA]</scope>
    <source>
        <strain evidence="1 2">2629</strain>
    </source>
</reference>
<evidence type="ECO:0000313" key="2">
    <source>
        <dbReference type="Proteomes" id="UP000284842"/>
    </source>
</evidence>
<accession>A0A409YP71</accession>
<keyword evidence="2" id="KW-1185">Reference proteome</keyword>
<organism evidence="1 2">
    <name type="scientific">Panaeolus cyanescens</name>
    <dbReference type="NCBI Taxonomy" id="181874"/>
    <lineage>
        <taxon>Eukaryota</taxon>
        <taxon>Fungi</taxon>
        <taxon>Dikarya</taxon>
        <taxon>Basidiomycota</taxon>
        <taxon>Agaricomycotina</taxon>
        <taxon>Agaricomycetes</taxon>
        <taxon>Agaricomycetidae</taxon>
        <taxon>Agaricales</taxon>
        <taxon>Agaricineae</taxon>
        <taxon>Galeropsidaceae</taxon>
        <taxon>Panaeolus</taxon>
    </lineage>
</organism>
<comment type="caution">
    <text evidence="1">The sequence shown here is derived from an EMBL/GenBank/DDBJ whole genome shotgun (WGS) entry which is preliminary data.</text>
</comment>
<protein>
    <submittedName>
        <fullName evidence="1">Uncharacterized protein</fullName>
    </submittedName>
</protein>
<dbReference type="AlphaFoldDB" id="A0A409YP71"/>
<dbReference type="EMBL" id="NHTK01000931">
    <property type="protein sequence ID" value="PPR04534.1"/>
    <property type="molecule type" value="Genomic_DNA"/>
</dbReference>
<dbReference type="STRING" id="181874.A0A409YP71"/>
<evidence type="ECO:0000313" key="1">
    <source>
        <dbReference type="EMBL" id="PPR04534.1"/>
    </source>
</evidence>
<proteinExistence type="predicted"/>
<dbReference type="PANTHER" id="PTHR46579">
    <property type="entry name" value="F5/8 TYPE C DOMAIN-CONTAINING PROTEIN-RELATED"/>
    <property type="match status" value="1"/>
</dbReference>